<reference evidence="2" key="1">
    <citation type="submission" date="2016-10" db="EMBL/GenBank/DDBJ databases">
        <title>Sequence of Gallionella enrichment culture.</title>
        <authorList>
            <person name="Poehlein A."/>
            <person name="Muehling M."/>
            <person name="Daniel R."/>
        </authorList>
    </citation>
    <scope>NUCLEOTIDE SEQUENCE</scope>
</reference>
<protein>
    <submittedName>
        <fullName evidence="2">Putative S-adenosylmethionine-dependent methyltransferase</fullName>
        <ecNumber evidence="2">2.1.1.-</ecNumber>
    </submittedName>
</protein>
<sequence length="302" mass="34323">MKNPSSEILSCPNCSNQLVSTDGCEFCGLTFQKDEGTPVLIAPNVNRHVQFTFKSDRSFISDGQLEQLLIDPPLASLSEKLPYHLDPAHVYIFNRLPKGSRVLEIGCGGGQNRKFFEDKGWSYVGVDISKERVSDWLQKYGGPNYLCDAHFLPFRDQQFDIVYCAAVFEHLACPFLAAQELYRVVKPGGYFLGNVSFLEPWHDRSYFHMTPLGVIELLTQAEFHIEHIWPGRGYSGYFALAAMGSRSTKLLKVLGKVLYLSYRMEHKFKDLIRNNKNQSFKDIANRAKVAGAIDWIALRPEK</sequence>
<gene>
    <name evidence="2" type="ORF">GALL_146550</name>
</gene>
<dbReference type="Pfam" id="PF08241">
    <property type="entry name" value="Methyltransf_11"/>
    <property type="match status" value="1"/>
</dbReference>
<dbReference type="InterPro" id="IPR050508">
    <property type="entry name" value="Methyltransf_Superfamily"/>
</dbReference>
<dbReference type="CDD" id="cd02440">
    <property type="entry name" value="AdoMet_MTases"/>
    <property type="match status" value="1"/>
</dbReference>
<dbReference type="EC" id="2.1.1.-" evidence="2"/>
<dbReference type="GO" id="GO:0032259">
    <property type="term" value="P:methylation"/>
    <property type="evidence" value="ECO:0007669"/>
    <property type="project" value="UniProtKB-KW"/>
</dbReference>
<evidence type="ECO:0000259" key="1">
    <source>
        <dbReference type="Pfam" id="PF08241"/>
    </source>
</evidence>
<keyword evidence="2" id="KW-0808">Transferase</keyword>
<comment type="caution">
    <text evidence="2">The sequence shown here is derived from an EMBL/GenBank/DDBJ whole genome shotgun (WGS) entry which is preliminary data.</text>
</comment>
<dbReference type="GO" id="GO:0008757">
    <property type="term" value="F:S-adenosylmethionine-dependent methyltransferase activity"/>
    <property type="evidence" value="ECO:0007669"/>
    <property type="project" value="InterPro"/>
</dbReference>
<evidence type="ECO:0000313" key="2">
    <source>
        <dbReference type="EMBL" id="OIR03136.1"/>
    </source>
</evidence>
<proteinExistence type="predicted"/>
<accession>A0A1J5SGG5</accession>
<dbReference type="PANTHER" id="PTHR42912">
    <property type="entry name" value="METHYLTRANSFERASE"/>
    <property type="match status" value="1"/>
</dbReference>
<dbReference type="InterPro" id="IPR013216">
    <property type="entry name" value="Methyltransf_11"/>
</dbReference>
<dbReference type="EMBL" id="MLJW01000068">
    <property type="protein sequence ID" value="OIR03136.1"/>
    <property type="molecule type" value="Genomic_DNA"/>
</dbReference>
<feature type="domain" description="Methyltransferase type 11" evidence="1">
    <location>
        <begin position="103"/>
        <end position="192"/>
    </location>
</feature>
<dbReference type="SUPFAM" id="SSF53335">
    <property type="entry name" value="S-adenosyl-L-methionine-dependent methyltransferases"/>
    <property type="match status" value="1"/>
</dbReference>
<name>A0A1J5SGG5_9ZZZZ</name>
<keyword evidence="2" id="KW-0489">Methyltransferase</keyword>
<dbReference type="InterPro" id="IPR029063">
    <property type="entry name" value="SAM-dependent_MTases_sf"/>
</dbReference>
<organism evidence="2">
    <name type="scientific">mine drainage metagenome</name>
    <dbReference type="NCBI Taxonomy" id="410659"/>
    <lineage>
        <taxon>unclassified sequences</taxon>
        <taxon>metagenomes</taxon>
        <taxon>ecological metagenomes</taxon>
    </lineage>
</organism>
<dbReference type="PANTHER" id="PTHR42912:SF85">
    <property type="entry name" value="METHYLTRANSFERASE TYPE 11"/>
    <property type="match status" value="1"/>
</dbReference>
<dbReference type="Gene3D" id="3.40.50.150">
    <property type="entry name" value="Vaccinia Virus protein VP39"/>
    <property type="match status" value="1"/>
</dbReference>
<dbReference type="AlphaFoldDB" id="A0A1J5SGG5"/>